<accession>A0A5P8D5C7</accession>
<reference evidence="1 2" key="1">
    <citation type="submission" date="2019-08" db="EMBL/GenBank/DDBJ databases">
        <title>Six bacteriophages against potato bacterial diseases.</title>
        <authorList>
            <person name="Zhang X."/>
            <person name="Kering K."/>
        </authorList>
    </citation>
    <scope>NUCLEOTIDE SEQUENCE [LARGE SCALE GENOMIC DNA]</scope>
</reference>
<organism evidence="1 2">
    <name type="scientific">Pectobacterium phage Wc4</name>
    <dbReference type="NCBI Taxonomy" id="2652428"/>
    <lineage>
        <taxon>Viruses</taxon>
        <taxon>Duplodnaviria</taxon>
        <taxon>Heunggongvirae</taxon>
        <taxon>Uroviricota</taxon>
        <taxon>Caudoviricetes</taxon>
        <taxon>Andersonviridae</taxon>
        <taxon>Andersonviridae incertae sedis</taxon>
        <taxon>Arnovirus</taxon>
        <taxon>Arnovirus Wc4</taxon>
    </lineage>
</organism>
<proteinExistence type="predicted"/>
<evidence type="ECO:0000313" key="1">
    <source>
        <dbReference type="EMBL" id="QFP93861.1"/>
    </source>
</evidence>
<protein>
    <submittedName>
        <fullName evidence="1">Uncharacterized protein</fullName>
    </submittedName>
</protein>
<evidence type="ECO:0000313" key="2">
    <source>
        <dbReference type="Proteomes" id="UP000326781"/>
    </source>
</evidence>
<keyword evidence="2" id="KW-1185">Reference proteome</keyword>
<dbReference type="EMBL" id="MN270891">
    <property type="protein sequence ID" value="QFP93861.1"/>
    <property type="molecule type" value="Genomic_DNA"/>
</dbReference>
<dbReference type="Pfam" id="PF21822">
    <property type="entry name" value="Phage_TAC_15"/>
    <property type="match status" value="1"/>
</dbReference>
<dbReference type="Proteomes" id="UP000326781">
    <property type="component" value="Segment"/>
</dbReference>
<sequence length="143" mass="15088">MAFKSKSQTINDKEVVIVLVGALEGIKITTQLAKVVLPAISAMQAVAGEAPKGSAVDLMKTSVTDIVSVALENADAVDLDGIIKKLFNGATVNDFPIKPDDYFSGNYGELIDFMAFALEANFGSFFEAAILSSPPTGQDKKTV</sequence>
<dbReference type="InterPro" id="IPR049156">
    <property type="entry name" value="Phage_chap_TAC_15-like"/>
</dbReference>
<name>A0A5P8D5C7_9CAUD</name>